<evidence type="ECO:0000259" key="1">
    <source>
        <dbReference type="Pfam" id="PF07969"/>
    </source>
</evidence>
<sequence>MPEDTASPFPDTDHRIDLVVRDADVRTLDAERPRASAFAARDGRVVAVGTDWDIERLVGPGTRVVDAGGRMVVPGLVDVHTHLGLGGQAAAWELTLPPASGVTEILGAVRDQARALGPGEWVVGGTVASPVFQAVGNTGMLAALDEVAEGRPVMLRDDSLHNRWVNSRALEILGAGDATPDPPGGRYVRDAAGRAVGLLLGAPATDAELAARRAVADPRVRDLRSARTAVEILNSVGVTAAQDAAMMGAWLDVFTELDRAGELSAWVVASMPAREFVESGPVGTDLFDSAPRRRSPHVRPDFVKAVLDGVPMTRTSRFLEPYRPVGGDEGGDGGFTGDSLFTDDELALLLEAAVERGLHAKLHATADGTVRQALDAVRLMRERHGAGPVFHLAHPEFVHPDDVPRFRELDVVADASPALWFPNPMNGVIARQVQEHYMERVWPLRELREAGTSIAAGSDWPVGAALPDPWLSIETMVTRRSPDPLFPGSLAPEQAVDLATALAAHTVNAAEAMGLSHETGRIRPGLSADFIVLDRPLFDIPVQEVHATQVLQTWFAGRQVYTRGTARATVS</sequence>
<dbReference type="SUPFAM" id="SSF51338">
    <property type="entry name" value="Composite domain of metallo-dependent hydrolases"/>
    <property type="match status" value="1"/>
</dbReference>
<dbReference type="InterPro" id="IPR032466">
    <property type="entry name" value="Metal_Hydrolase"/>
</dbReference>
<dbReference type="SUPFAM" id="SSF51556">
    <property type="entry name" value="Metallo-dependent hydrolases"/>
    <property type="match status" value="1"/>
</dbReference>
<dbReference type="Gene3D" id="3.10.310.70">
    <property type="match status" value="1"/>
</dbReference>
<dbReference type="InterPro" id="IPR011059">
    <property type="entry name" value="Metal-dep_hydrolase_composite"/>
</dbReference>
<dbReference type="Pfam" id="PF07969">
    <property type="entry name" value="Amidohydro_3"/>
    <property type="match status" value="1"/>
</dbReference>
<dbReference type="PANTHER" id="PTHR22642:SF2">
    <property type="entry name" value="PROTEIN LONG AFTER FAR-RED 3"/>
    <property type="match status" value="1"/>
</dbReference>
<dbReference type="PANTHER" id="PTHR22642">
    <property type="entry name" value="IMIDAZOLONEPROPIONASE"/>
    <property type="match status" value="1"/>
</dbReference>
<dbReference type="InterPro" id="IPR013108">
    <property type="entry name" value="Amidohydro_3"/>
</dbReference>
<evidence type="ECO:0000313" key="2">
    <source>
        <dbReference type="EMBL" id="GAA3732307.1"/>
    </source>
</evidence>
<gene>
    <name evidence="2" type="ORF">GCM10023082_32320</name>
</gene>
<dbReference type="Proteomes" id="UP001499884">
    <property type="component" value="Unassembled WGS sequence"/>
</dbReference>
<dbReference type="RefSeq" id="WP_345647180.1">
    <property type="nucleotide sequence ID" value="NZ_BAABEP010000019.1"/>
</dbReference>
<dbReference type="EMBL" id="BAABEP010000019">
    <property type="protein sequence ID" value="GAA3732307.1"/>
    <property type="molecule type" value="Genomic_DNA"/>
</dbReference>
<name>A0ABP7F7A3_9ACTN</name>
<comment type="caution">
    <text evidence="2">The sequence shown here is derived from an EMBL/GenBank/DDBJ whole genome shotgun (WGS) entry which is preliminary data.</text>
</comment>
<organism evidence="2 3">
    <name type="scientific">Streptomyces tremellae</name>
    <dbReference type="NCBI Taxonomy" id="1124239"/>
    <lineage>
        <taxon>Bacteria</taxon>
        <taxon>Bacillati</taxon>
        <taxon>Actinomycetota</taxon>
        <taxon>Actinomycetes</taxon>
        <taxon>Kitasatosporales</taxon>
        <taxon>Streptomycetaceae</taxon>
        <taxon>Streptomyces</taxon>
    </lineage>
</organism>
<dbReference type="CDD" id="cd01300">
    <property type="entry name" value="YtcJ_like"/>
    <property type="match status" value="1"/>
</dbReference>
<protein>
    <submittedName>
        <fullName evidence="2">Amidohydrolase</fullName>
    </submittedName>
</protein>
<accession>A0ABP7F7A3</accession>
<dbReference type="Gene3D" id="3.20.20.140">
    <property type="entry name" value="Metal-dependent hydrolases"/>
    <property type="match status" value="1"/>
</dbReference>
<proteinExistence type="predicted"/>
<feature type="domain" description="Amidohydrolase 3" evidence="1">
    <location>
        <begin position="63"/>
        <end position="561"/>
    </location>
</feature>
<dbReference type="InterPro" id="IPR033932">
    <property type="entry name" value="YtcJ-like"/>
</dbReference>
<keyword evidence="3" id="KW-1185">Reference proteome</keyword>
<evidence type="ECO:0000313" key="3">
    <source>
        <dbReference type="Proteomes" id="UP001499884"/>
    </source>
</evidence>
<reference evidence="3" key="1">
    <citation type="journal article" date="2019" name="Int. J. Syst. Evol. Microbiol.">
        <title>The Global Catalogue of Microorganisms (GCM) 10K type strain sequencing project: providing services to taxonomists for standard genome sequencing and annotation.</title>
        <authorList>
            <consortium name="The Broad Institute Genomics Platform"/>
            <consortium name="The Broad Institute Genome Sequencing Center for Infectious Disease"/>
            <person name="Wu L."/>
            <person name="Ma J."/>
        </authorList>
    </citation>
    <scope>NUCLEOTIDE SEQUENCE [LARGE SCALE GENOMIC DNA]</scope>
    <source>
        <strain evidence="3">JCM 30846</strain>
    </source>
</reference>
<dbReference type="Gene3D" id="2.30.40.10">
    <property type="entry name" value="Urease, subunit C, domain 1"/>
    <property type="match status" value="1"/>
</dbReference>